<evidence type="ECO:0000313" key="2">
    <source>
        <dbReference type="Proteomes" id="UP000499080"/>
    </source>
</evidence>
<name>A0A4Y2CIL0_ARAVE</name>
<sequence>MVRQYVNVTSNWKRCIQKLLISNVCPSMSVKLLSSVKDVFKATNIQGMPKYNIVSSVYKGCLQKLQISKVCPSITSLLPSIKYVFKSYKYPGYAQVNCHQIVTLRSPADTAQNGTKILVLREVFATLLLARRSSNLLLMMILEDQQRSMSLCTLKKSKVNRGLETKLKS</sequence>
<gene>
    <name evidence="1" type="ORF">AVEN_200817_1</name>
</gene>
<keyword evidence="2" id="KW-1185">Reference proteome</keyword>
<evidence type="ECO:0000313" key="1">
    <source>
        <dbReference type="EMBL" id="GBM03125.1"/>
    </source>
</evidence>
<dbReference type="EMBL" id="BGPR01000187">
    <property type="protein sequence ID" value="GBM03125.1"/>
    <property type="molecule type" value="Genomic_DNA"/>
</dbReference>
<protein>
    <submittedName>
        <fullName evidence="1">Uncharacterized protein</fullName>
    </submittedName>
</protein>
<accession>A0A4Y2CIL0</accession>
<reference evidence="1 2" key="1">
    <citation type="journal article" date="2019" name="Sci. Rep.">
        <title>Orb-weaving spider Araneus ventricosus genome elucidates the spidroin gene catalogue.</title>
        <authorList>
            <person name="Kono N."/>
            <person name="Nakamura H."/>
            <person name="Ohtoshi R."/>
            <person name="Moran D.A.P."/>
            <person name="Shinohara A."/>
            <person name="Yoshida Y."/>
            <person name="Fujiwara M."/>
            <person name="Mori M."/>
            <person name="Tomita M."/>
            <person name="Arakawa K."/>
        </authorList>
    </citation>
    <scope>NUCLEOTIDE SEQUENCE [LARGE SCALE GENOMIC DNA]</scope>
</reference>
<comment type="caution">
    <text evidence="1">The sequence shown here is derived from an EMBL/GenBank/DDBJ whole genome shotgun (WGS) entry which is preliminary data.</text>
</comment>
<proteinExistence type="predicted"/>
<organism evidence="1 2">
    <name type="scientific">Araneus ventricosus</name>
    <name type="common">Orbweaver spider</name>
    <name type="synonym">Epeira ventricosa</name>
    <dbReference type="NCBI Taxonomy" id="182803"/>
    <lineage>
        <taxon>Eukaryota</taxon>
        <taxon>Metazoa</taxon>
        <taxon>Ecdysozoa</taxon>
        <taxon>Arthropoda</taxon>
        <taxon>Chelicerata</taxon>
        <taxon>Arachnida</taxon>
        <taxon>Araneae</taxon>
        <taxon>Araneomorphae</taxon>
        <taxon>Entelegynae</taxon>
        <taxon>Araneoidea</taxon>
        <taxon>Araneidae</taxon>
        <taxon>Araneus</taxon>
    </lineage>
</organism>
<dbReference type="AlphaFoldDB" id="A0A4Y2CIL0"/>
<dbReference type="Proteomes" id="UP000499080">
    <property type="component" value="Unassembled WGS sequence"/>
</dbReference>